<name>A0A9K3NAY4_HELAN</name>
<dbReference type="AlphaFoldDB" id="A0A9K3NAY4"/>
<dbReference type="EMBL" id="MNCJ02000324">
    <property type="protein sequence ID" value="KAF5792848.1"/>
    <property type="molecule type" value="Genomic_DNA"/>
</dbReference>
<accession>A0A9K3NAY4</accession>
<evidence type="ECO:0000313" key="1">
    <source>
        <dbReference type="EMBL" id="KAF5792848.1"/>
    </source>
</evidence>
<dbReference type="Gramene" id="mRNA:HanXRQr2_Chr09g0410661">
    <property type="protein sequence ID" value="mRNA:HanXRQr2_Chr09g0410661"/>
    <property type="gene ID" value="HanXRQr2_Chr09g0410661"/>
</dbReference>
<gene>
    <name evidence="1" type="ORF">HanXRQr2_Chr09g0410661</name>
</gene>
<reference evidence="1" key="1">
    <citation type="journal article" date="2017" name="Nature">
        <title>The sunflower genome provides insights into oil metabolism, flowering and Asterid evolution.</title>
        <authorList>
            <person name="Badouin H."/>
            <person name="Gouzy J."/>
            <person name="Grassa C.J."/>
            <person name="Murat F."/>
            <person name="Staton S.E."/>
            <person name="Cottret L."/>
            <person name="Lelandais-Briere C."/>
            <person name="Owens G.L."/>
            <person name="Carrere S."/>
            <person name="Mayjonade B."/>
            <person name="Legrand L."/>
            <person name="Gill N."/>
            <person name="Kane N.C."/>
            <person name="Bowers J.E."/>
            <person name="Hubner S."/>
            <person name="Bellec A."/>
            <person name="Berard A."/>
            <person name="Berges H."/>
            <person name="Blanchet N."/>
            <person name="Boniface M.C."/>
            <person name="Brunel D."/>
            <person name="Catrice O."/>
            <person name="Chaidir N."/>
            <person name="Claudel C."/>
            <person name="Donnadieu C."/>
            <person name="Faraut T."/>
            <person name="Fievet G."/>
            <person name="Helmstetter N."/>
            <person name="King M."/>
            <person name="Knapp S.J."/>
            <person name="Lai Z."/>
            <person name="Le Paslier M.C."/>
            <person name="Lippi Y."/>
            <person name="Lorenzon L."/>
            <person name="Mandel J.R."/>
            <person name="Marage G."/>
            <person name="Marchand G."/>
            <person name="Marquand E."/>
            <person name="Bret-Mestries E."/>
            <person name="Morien E."/>
            <person name="Nambeesan S."/>
            <person name="Nguyen T."/>
            <person name="Pegot-Espagnet P."/>
            <person name="Pouilly N."/>
            <person name="Raftis F."/>
            <person name="Sallet E."/>
            <person name="Schiex T."/>
            <person name="Thomas J."/>
            <person name="Vandecasteele C."/>
            <person name="Vares D."/>
            <person name="Vear F."/>
            <person name="Vautrin S."/>
            <person name="Crespi M."/>
            <person name="Mangin B."/>
            <person name="Burke J.M."/>
            <person name="Salse J."/>
            <person name="Munos S."/>
            <person name="Vincourt P."/>
            <person name="Rieseberg L.H."/>
            <person name="Langlade N.B."/>
        </authorList>
    </citation>
    <scope>NUCLEOTIDE SEQUENCE</scope>
    <source>
        <tissue evidence="1">Leaves</tissue>
    </source>
</reference>
<proteinExistence type="predicted"/>
<protein>
    <submittedName>
        <fullName evidence="1">Uncharacterized protein</fullName>
    </submittedName>
</protein>
<sequence>MMICSISNSMVCLPGCARSPAVGMLPKAIVELPFRFTSNLLVCSPSPRISEALTFAFKSSIF</sequence>
<comment type="caution">
    <text evidence="1">The sequence shown here is derived from an EMBL/GenBank/DDBJ whole genome shotgun (WGS) entry which is preliminary data.</text>
</comment>
<organism evidence="1 2">
    <name type="scientific">Helianthus annuus</name>
    <name type="common">Common sunflower</name>
    <dbReference type="NCBI Taxonomy" id="4232"/>
    <lineage>
        <taxon>Eukaryota</taxon>
        <taxon>Viridiplantae</taxon>
        <taxon>Streptophyta</taxon>
        <taxon>Embryophyta</taxon>
        <taxon>Tracheophyta</taxon>
        <taxon>Spermatophyta</taxon>
        <taxon>Magnoliopsida</taxon>
        <taxon>eudicotyledons</taxon>
        <taxon>Gunneridae</taxon>
        <taxon>Pentapetalae</taxon>
        <taxon>asterids</taxon>
        <taxon>campanulids</taxon>
        <taxon>Asterales</taxon>
        <taxon>Asteraceae</taxon>
        <taxon>Asteroideae</taxon>
        <taxon>Heliantheae alliance</taxon>
        <taxon>Heliantheae</taxon>
        <taxon>Helianthus</taxon>
    </lineage>
</organism>
<dbReference type="Proteomes" id="UP000215914">
    <property type="component" value="Unassembled WGS sequence"/>
</dbReference>
<keyword evidence="2" id="KW-1185">Reference proteome</keyword>
<evidence type="ECO:0000313" key="2">
    <source>
        <dbReference type="Proteomes" id="UP000215914"/>
    </source>
</evidence>
<reference evidence="1" key="2">
    <citation type="submission" date="2020-06" db="EMBL/GenBank/DDBJ databases">
        <title>Helianthus annuus Genome sequencing and assembly Release 2.</title>
        <authorList>
            <person name="Gouzy J."/>
            <person name="Langlade N."/>
            <person name="Munos S."/>
        </authorList>
    </citation>
    <scope>NUCLEOTIDE SEQUENCE</scope>
    <source>
        <tissue evidence="1">Leaves</tissue>
    </source>
</reference>